<evidence type="ECO:0000256" key="1">
    <source>
        <dbReference type="ARBA" id="ARBA00022723"/>
    </source>
</evidence>
<dbReference type="PANTHER" id="PTHR31973:SF166">
    <property type="entry name" value="OS10G0104700 PROTEIN"/>
    <property type="match status" value="1"/>
</dbReference>
<dbReference type="InterPro" id="IPR004332">
    <property type="entry name" value="Transposase_MuDR"/>
</dbReference>
<proteinExistence type="predicted"/>
<dbReference type="SMART" id="SM00666">
    <property type="entry name" value="PB1"/>
    <property type="match status" value="1"/>
</dbReference>
<dbReference type="AlphaFoldDB" id="A0AAV9A5C3"/>
<keyword evidence="2 4" id="KW-0863">Zinc-finger</keyword>
<keyword evidence="3" id="KW-0862">Zinc</keyword>
<accession>A0AAV9A5C3</accession>
<keyword evidence="1" id="KW-0479">Metal-binding</keyword>
<dbReference type="InterPro" id="IPR006564">
    <property type="entry name" value="Znf_PMZ"/>
</dbReference>
<feature type="compositionally biased region" description="Basic residues" evidence="5">
    <location>
        <begin position="687"/>
        <end position="697"/>
    </location>
</feature>
<dbReference type="GO" id="GO:0008270">
    <property type="term" value="F:zinc ion binding"/>
    <property type="evidence" value="ECO:0007669"/>
    <property type="project" value="UniProtKB-KW"/>
</dbReference>
<dbReference type="PROSITE" id="PS50966">
    <property type="entry name" value="ZF_SWIM"/>
    <property type="match status" value="1"/>
</dbReference>
<feature type="compositionally biased region" description="Polar residues" evidence="5">
    <location>
        <begin position="109"/>
        <end position="137"/>
    </location>
</feature>
<comment type="caution">
    <text evidence="7">The sequence shown here is derived from an EMBL/GenBank/DDBJ whole genome shotgun (WGS) entry which is preliminary data.</text>
</comment>
<name>A0AAV9A5C3_ACOGR</name>
<gene>
    <name evidence="7" type="ORF">QJS04_geneDACA005545</name>
</gene>
<evidence type="ECO:0000256" key="4">
    <source>
        <dbReference type="PROSITE-ProRule" id="PRU00325"/>
    </source>
</evidence>
<organism evidence="7 8">
    <name type="scientific">Acorus gramineus</name>
    <name type="common">Dwarf sweet flag</name>
    <dbReference type="NCBI Taxonomy" id="55184"/>
    <lineage>
        <taxon>Eukaryota</taxon>
        <taxon>Viridiplantae</taxon>
        <taxon>Streptophyta</taxon>
        <taxon>Embryophyta</taxon>
        <taxon>Tracheophyta</taxon>
        <taxon>Spermatophyta</taxon>
        <taxon>Magnoliopsida</taxon>
        <taxon>Liliopsida</taxon>
        <taxon>Acoraceae</taxon>
        <taxon>Acorus</taxon>
    </lineage>
</organism>
<dbReference type="InterPro" id="IPR018289">
    <property type="entry name" value="MULE_transposase_dom"/>
</dbReference>
<dbReference type="CDD" id="cd06410">
    <property type="entry name" value="PB1_UP2"/>
    <property type="match status" value="1"/>
</dbReference>
<reference evidence="7" key="1">
    <citation type="journal article" date="2023" name="Nat. Commun.">
        <title>Diploid and tetraploid genomes of Acorus and the evolution of monocots.</title>
        <authorList>
            <person name="Ma L."/>
            <person name="Liu K.W."/>
            <person name="Li Z."/>
            <person name="Hsiao Y.Y."/>
            <person name="Qi Y."/>
            <person name="Fu T."/>
            <person name="Tang G.D."/>
            <person name="Zhang D."/>
            <person name="Sun W.H."/>
            <person name="Liu D.K."/>
            <person name="Li Y."/>
            <person name="Chen G.Z."/>
            <person name="Liu X.D."/>
            <person name="Liao X.Y."/>
            <person name="Jiang Y.T."/>
            <person name="Yu X."/>
            <person name="Hao Y."/>
            <person name="Huang J."/>
            <person name="Zhao X.W."/>
            <person name="Ke S."/>
            <person name="Chen Y.Y."/>
            <person name="Wu W.L."/>
            <person name="Hsu J.L."/>
            <person name="Lin Y.F."/>
            <person name="Huang M.D."/>
            <person name="Li C.Y."/>
            <person name="Huang L."/>
            <person name="Wang Z.W."/>
            <person name="Zhao X."/>
            <person name="Zhong W.Y."/>
            <person name="Peng D.H."/>
            <person name="Ahmad S."/>
            <person name="Lan S."/>
            <person name="Zhang J.S."/>
            <person name="Tsai W.C."/>
            <person name="Van de Peer Y."/>
            <person name="Liu Z.J."/>
        </authorList>
    </citation>
    <scope>NUCLEOTIDE SEQUENCE</scope>
    <source>
        <strain evidence="7">SCP</strain>
    </source>
</reference>
<feature type="domain" description="SWIM-type" evidence="6">
    <location>
        <begin position="607"/>
        <end position="639"/>
    </location>
</feature>
<dbReference type="SMART" id="SM00575">
    <property type="entry name" value="ZnF_PMZ"/>
    <property type="match status" value="1"/>
</dbReference>
<dbReference type="Pfam" id="PF00564">
    <property type="entry name" value="PB1"/>
    <property type="match status" value="1"/>
</dbReference>
<dbReference type="Proteomes" id="UP001179952">
    <property type="component" value="Unassembled WGS sequence"/>
</dbReference>
<evidence type="ECO:0000313" key="7">
    <source>
        <dbReference type="EMBL" id="KAK1259335.1"/>
    </source>
</evidence>
<protein>
    <recommendedName>
        <fullName evidence="6">SWIM-type domain-containing protein</fullName>
    </recommendedName>
</protein>
<evidence type="ECO:0000313" key="8">
    <source>
        <dbReference type="Proteomes" id="UP001179952"/>
    </source>
</evidence>
<dbReference type="SUPFAM" id="SSF54277">
    <property type="entry name" value="CAD &amp; PB1 domains"/>
    <property type="match status" value="1"/>
</dbReference>
<feature type="region of interest" description="Disordered" evidence="5">
    <location>
        <begin position="679"/>
        <end position="708"/>
    </location>
</feature>
<dbReference type="Pfam" id="PF04434">
    <property type="entry name" value="SWIM"/>
    <property type="match status" value="1"/>
</dbReference>
<dbReference type="InterPro" id="IPR007527">
    <property type="entry name" value="Znf_SWIM"/>
</dbReference>
<dbReference type="Gene3D" id="3.10.20.90">
    <property type="entry name" value="Phosphatidylinositol 3-kinase Catalytic Subunit, Chain A, domain 1"/>
    <property type="match status" value="1"/>
</dbReference>
<feature type="region of interest" description="Disordered" evidence="5">
    <location>
        <begin position="109"/>
        <end position="145"/>
    </location>
</feature>
<dbReference type="EMBL" id="JAUJYN010000012">
    <property type="protein sequence ID" value="KAK1259335.1"/>
    <property type="molecule type" value="Genomic_DNA"/>
</dbReference>
<dbReference type="PANTHER" id="PTHR31973">
    <property type="entry name" value="POLYPROTEIN, PUTATIVE-RELATED"/>
    <property type="match status" value="1"/>
</dbReference>
<dbReference type="InterPro" id="IPR000270">
    <property type="entry name" value="PB1_dom"/>
</dbReference>
<reference evidence="7" key="2">
    <citation type="submission" date="2023-06" db="EMBL/GenBank/DDBJ databases">
        <authorList>
            <person name="Ma L."/>
            <person name="Liu K.-W."/>
            <person name="Li Z."/>
            <person name="Hsiao Y.-Y."/>
            <person name="Qi Y."/>
            <person name="Fu T."/>
            <person name="Tang G."/>
            <person name="Zhang D."/>
            <person name="Sun W.-H."/>
            <person name="Liu D.-K."/>
            <person name="Li Y."/>
            <person name="Chen G.-Z."/>
            <person name="Liu X.-D."/>
            <person name="Liao X.-Y."/>
            <person name="Jiang Y.-T."/>
            <person name="Yu X."/>
            <person name="Hao Y."/>
            <person name="Huang J."/>
            <person name="Zhao X.-W."/>
            <person name="Ke S."/>
            <person name="Chen Y.-Y."/>
            <person name="Wu W.-L."/>
            <person name="Hsu J.-L."/>
            <person name="Lin Y.-F."/>
            <person name="Huang M.-D."/>
            <person name="Li C.-Y."/>
            <person name="Huang L."/>
            <person name="Wang Z.-W."/>
            <person name="Zhao X."/>
            <person name="Zhong W.-Y."/>
            <person name="Peng D.-H."/>
            <person name="Ahmad S."/>
            <person name="Lan S."/>
            <person name="Zhang J.-S."/>
            <person name="Tsai W.-C."/>
            <person name="Van De Peer Y."/>
            <person name="Liu Z.-J."/>
        </authorList>
    </citation>
    <scope>NUCLEOTIDE SEQUENCE</scope>
    <source>
        <strain evidence="7">SCP</strain>
        <tissue evidence="7">Leaves</tissue>
    </source>
</reference>
<dbReference type="Pfam" id="PF10551">
    <property type="entry name" value="MULE"/>
    <property type="match status" value="1"/>
</dbReference>
<keyword evidence="8" id="KW-1185">Reference proteome</keyword>
<evidence type="ECO:0000256" key="3">
    <source>
        <dbReference type="ARBA" id="ARBA00022833"/>
    </source>
</evidence>
<evidence type="ECO:0000256" key="2">
    <source>
        <dbReference type="ARBA" id="ARBA00022771"/>
    </source>
</evidence>
<sequence length="735" mass="83219">MSQDAILVICQYGGEFVVGSDGSMSYDGGEAHAIDITHEMTFNDLKSEISHMFESDESTFTIKYFLPKNKKTLITISNDRDLKRMINFHKSSMTTDLFVMDKTEKRITRSNAEANTNTSSHAAPTTLSPRRISSSRALTEEEEFTPGRMTGEWANAITGPGQEFRNSRDMRDALRMYAIAKGFMYKFIKNDGSRVTAACKAEGCPWRIHASRSSAKKKFMIKKISGTHTCGGVAQKGNNRLASQQWLSNLIKEKLKDSPHLKPRDITNEFYRDFGINLNYSQAWRGKEIARRELYDSHSEACTLLPWLCKRILETNPGSFATLVTKEDSRFHRIFVSFHASLHGFEHGCHPLLFLNGLDLKMNKKYKFLSATAIDGENEIFPVAFAVVEDESHETWLWFLELLKLALSTSRVMTLVSDRRHGLEEAVSQVFQESEHAFCFEHLMELFKAELEGLMVVEESKDSLIEDFINAAHAFTVEEFDACVERIRSVSEDLAVWVGNSKPELWSNAFFKGFRYGHLSSSVTELFEDWIPVKEQSSVVQIIDIVRCKIMETIHLRRESSMNWMETALTPSAEQKLQREIAKSRSINVTCLAENVFQVREGDEAVNAVNLETWDCTCRRWKATGLPCKHAIAVVDRTGANAYEFCSKYLTMQCYRLTYSSSLNPIPDVGRPVCPDPVHGKSSLLSRARRLPGRPKGKPTEPKKTSTRKIRCSVCNEVGHNKATCKASPATPTSE</sequence>
<dbReference type="Pfam" id="PF03108">
    <property type="entry name" value="DBD_Tnp_Mut"/>
    <property type="match status" value="1"/>
</dbReference>
<evidence type="ECO:0000256" key="5">
    <source>
        <dbReference type="SAM" id="MobiDB-lite"/>
    </source>
</evidence>
<evidence type="ECO:0000259" key="6">
    <source>
        <dbReference type="PROSITE" id="PS50966"/>
    </source>
</evidence>